<protein>
    <submittedName>
        <fullName evidence="1">HAD-IA family hydrolase</fullName>
    </submittedName>
</protein>
<evidence type="ECO:0000313" key="1">
    <source>
        <dbReference type="EMBL" id="MDG5486720.1"/>
    </source>
</evidence>
<dbReference type="InterPro" id="IPR052898">
    <property type="entry name" value="ACAD10-like"/>
</dbReference>
<sequence>MPKAVDSVIFDFGGPVVRTPFEMVRDFERRRGLPERTLDWGGPFDPDADRAWRKVLSGELKERDYWRLRAKEFARFTGSSDIRSMLDALYDVSAELAVRPEAEQMLIDIKTAGLRSAILTNDMGMFHSPQFLASVRFIAEVDVVVDASTTNVLKPDPRAYLDVLRALGSSPQCAVFTDDMPHNIRGANAVGMCAIWFDVRDPRGSYAELARAAGFRQAC</sequence>
<evidence type="ECO:0000313" key="2">
    <source>
        <dbReference type="Proteomes" id="UP001154266"/>
    </source>
</evidence>
<accession>A0ABT6H0G4</accession>
<gene>
    <name evidence="1" type="ORF">MNO81_28330</name>
</gene>
<dbReference type="Proteomes" id="UP001154266">
    <property type="component" value="Unassembled WGS sequence"/>
</dbReference>
<reference evidence="1" key="1">
    <citation type="journal article" date="2023" name="Environ. Microbiol.">
        <title>The 2-methylpropene degradation pathway in Mycobacteriaceae family strains.</title>
        <authorList>
            <person name="Helbich S."/>
            <person name="Barrantes I."/>
            <person name="Dos Anjos Borges L.G."/>
            <person name="Pieper D.H."/>
            <person name="Vainshtein Y."/>
            <person name="Sohn K."/>
            <person name="Engesser K.H."/>
        </authorList>
    </citation>
    <scope>NUCLEOTIDE SEQUENCE</scope>
    <source>
        <strain evidence="1">IBE100</strain>
    </source>
</reference>
<dbReference type="SUPFAM" id="SSF56784">
    <property type="entry name" value="HAD-like"/>
    <property type="match status" value="1"/>
</dbReference>
<dbReference type="InterPro" id="IPR036412">
    <property type="entry name" value="HAD-like_sf"/>
</dbReference>
<proteinExistence type="predicted"/>
<dbReference type="GO" id="GO:0016787">
    <property type="term" value="F:hydrolase activity"/>
    <property type="evidence" value="ECO:0007669"/>
    <property type="project" value="UniProtKB-KW"/>
</dbReference>
<dbReference type="RefSeq" id="WP_278223826.1">
    <property type="nucleotide sequence ID" value="NZ_JAKZMO010000041.1"/>
</dbReference>
<dbReference type="InterPro" id="IPR006439">
    <property type="entry name" value="HAD-SF_hydro_IA"/>
</dbReference>
<dbReference type="InterPro" id="IPR023198">
    <property type="entry name" value="PGP-like_dom2"/>
</dbReference>
<dbReference type="SFLD" id="SFLDS00003">
    <property type="entry name" value="Haloacid_Dehalogenase"/>
    <property type="match status" value="1"/>
</dbReference>
<dbReference type="Pfam" id="PF00702">
    <property type="entry name" value="Hydrolase"/>
    <property type="match status" value="1"/>
</dbReference>
<dbReference type="PRINTS" id="PR00413">
    <property type="entry name" value="HADHALOGNASE"/>
</dbReference>
<name>A0ABT6H0G4_MYCGU</name>
<dbReference type="InterPro" id="IPR023214">
    <property type="entry name" value="HAD_sf"/>
</dbReference>
<dbReference type="PANTHER" id="PTHR47829:SF1">
    <property type="entry name" value="HAD FAMILY PHOSPHATASE"/>
    <property type="match status" value="1"/>
</dbReference>
<comment type="caution">
    <text evidence="1">The sequence shown here is derived from an EMBL/GenBank/DDBJ whole genome shotgun (WGS) entry which is preliminary data.</text>
</comment>
<dbReference type="EMBL" id="JAKZMO010000041">
    <property type="protein sequence ID" value="MDG5486720.1"/>
    <property type="molecule type" value="Genomic_DNA"/>
</dbReference>
<dbReference type="Gene3D" id="3.40.50.1000">
    <property type="entry name" value="HAD superfamily/HAD-like"/>
    <property type="match status" value="1"/>
</dbReference>
<dbReference type="Gene3D" id="1.10.150.240">
    <property type="entry name" value="Putative phosphatase, domain 2"/>
    <property type="match status" value="1"/>
</dbReference>
<organism evidence="1 2">
    <name type="scientific">Mycolicibacterium gadium</name>
    <name type="common">Mycobacterium gadium</name>
    <dbReference type="NCBI Taxonomy" id="1794"/>
    <lineage>
        <taxon>Bacteria</taxon>
        <taxon>Bacillati</taxon>
        <taxon>Actinomycetota</taxon>
        <taxon>Actinomycetes</taxon>
        <taxon>Mycobacteriales</taxon>
        <taxon>Mycobacteriaceae</taxon>
        <taxon>Mycolicibacterium</taxon>
    </lineage>
</organism>
<keyword evidence="1" id="KW-0378">Hydrolase</keyword>
<dbReference type="NCBIfam" id="TIGR01509">
    <property type="entry name" value="HAD-SF-IA-v3"/>
    <property type="match status" value="1"/>
</dbReference>
<dbReference type="PANTHER" id="PTHR47829">
    <property type="entry name" value="HYDROLASE, PUTATIVE (AFU_ORTHOLOGUE AFUA_1G12880)-RELATED"/>
    <property type="match status" value="1"/>
</dbReference>
<dbReference type="SFLD" id="SFLDG01129">
    <property type="entry name" value="C1.5:_HAD__Beta-PGM__Phosphata"/>
    <property type="match status" value="1"/>
</dbReference>
<keyword evidence="2" id="KW-1185">Reference proteome</keyword>